<feature type="region of interest" description="Disordered" evidence="4">
    <location>
        <begin position="209"/>
        <end position="253"/>
    </location>
</feature>
<name>A0A8J2RTZ6_9CRUS</name>
<dbReference type="SUPFAM" id="SSF48350">
    <property type="entry name" value="GTPase activation domain, GAP"/>
    <property type="match status" value="1"/>
</dbReference>
<dbReference type="InterPro" id="IPR000198">
    <property type="entry name" value="RhoGAP_dom"/>
</dbReference>
<dbReference type="OrthoDB" id="79452at2759"/>
<evidence type="ECO:0000313" key="10">
    <source>
        <dbReference type="Proteomes" id="UP000789390"/>
    </source>
</evidence>
<dbReference type="InterPro" id="IPR001452">
    <property type="entry name" value="SH3_domain"/>
</dbReference>
<protein>
    <recommendedName>
        <fullName evidence="11">Rho GTPase-activating protein</fullName>
    </recommendedName>
</protein>
<evidence type="ECO:0008006" key="11">
    <source>
        <dbReference type="Google" id="ProtNLM"/>
    </source>
</evidence>
<dbReference type="Pfam" id="PF00018">
    <property type="entry name" value="SH3_1"/>
    <property type="match status" value="1"/>
</dbReference>
<dbReference type="FunFam" id="1.10.555.10:FF:000071">
    <property type="entry name" value="Rho GTPase activating protein 27"/>
    <property type="match status" value="1"/>
</dbReference>
<dbReference type="InterPro" id="IPR001202">
    <property type="entry name" value="WW_dom"/>
</dbReference>
<feature type="region of interest" description="Disordered" evidence="4">
    <location>
        <begin position="655"/>
        <end position="704"/>
    </location>
</feature>
<dbReference type="EMBL" id="CAKKLH010000157">
    <property type="protein sequence ID" value="CAH0104819.1"/>
    <property type="molecule type" value="Genomic_DNA"/>
</dbReference>
<dbReference type="Proteomes" id="UP000789390">
    <property type="component" value="Unassembled WGS sequence"/>
</dbReference>
<dbReference type="PROSITE" id="PS50020">
    <property type="entry name" value="WW_DOMAIN_2"/>
    <property type="match status" value="2"/>
</dbReference>
<feature type="region of interest" description="Disordered" evidence="4">
    <location>
        <begin position="585"/>
        <end position="614"/>
    </location>
</feature>
<evidence type="ECO:0000259" key="8">
    <source>
        <dbReference type="PROSITE" id="PS50238"/>
    </source>
</evidence>
<dbReference type="Gene3D" id="1.10.555.10">
    <property type="entry name" value="Rho GTPase activation protein"/>
    <property type="match status" value="1"/>
</dbReference>
<dbReference type="SMART" id="SM00324">
    <property type="entry name" value="RhoGAP"/>
    <property type="match status" value="1"/>
</dbReference>
<dbReference type="PROSITE" id="PS50002">
    <property type="entry name" value="SH3"/>
    <property type="match status" value="1"/>
</dbReference>
<dbReference type="InterPro" id="IPR011993">
    <property type="entry name" value="PH-like_dom_sf"/>
</dbReference>
<feature type="region of interest" description="Disordered" evidence="4">
    <location>
        <begin position="475"/>
        <end position="557"/>
    </location>
</feature>
<dbReference type="SMART" id="SM00233">
    <property type="entry name" value="PH"/>
    <property type="match status" value="1"/>
</dbReference>
<feature type="region of interest" description="Disordered" evidence="4">
    <location>
        <begin position="85"/>
        <end position="175"/>
    </location>
</feature>
<evidence type="ECO:0000256" key="2">
    <source>
        <dbReference type="ARBA" id="ARBA00022468"/>
    </source>
</evidence>
<dbReference type="GO" id="GO:0005096">
    <property type="term" value="F:GTPase activator activity"/>
    <property type="evidence" value="ECO:0007669"/>
    <property type="project" value="UniProtKB-KW"/>
</dbReference>
<dbReference type="CDD" id="cd00201">
    <property type="entry name" value="WW"/>
    <property type="match status" value="1"/>
</dbReference>
<dbReference type="InterPro" id="IPR036028">
    <property type="entry name" value="SH3-like_dom_sf"/>
</dbReference>
<gene>
    <name evidence="9" type="ORF">DGAL_LOCUS7748</name>
</gene>
<dbReference type="InterPro" id="IPR036020">
    <property type="entry name" value="WW_dom_sf"/>
</dbReference>
<evidence type="ECO:0000259" key="7">
    <source>
        <dbReference type="PROSITE" id="PS50020"/>
    </source>
</evidence>
<dbReference type="InterPro" id="IPR001849">
    <property type="entry name" value="PH_domain"/>
</dbReference>
<organism evidence="9 10">
    <name type="scientific">Daphnia galeata</name>
    <dbReference type="NCBI Taxonomy" id="27404"/>
    <lineage>
        <taxon>Eukaryota</taxon>
        <taxon>Metazoa</taxon>
        <taxon>Ecdysozoa</taxon>
        <taxon>Arthropoda</taxon>
        <taxon>Crustacea</taxon>
        <taxon>Branchiopoda</taxon>
        <taxon>Diplostraca</taxon>
        <taxon>Cladocera</taxon>
        <taxon>Anomopoda</taxon>
        <taxon>Daphniidae</taxon>
        <taxon>Daphnia</taxon>
    </lineage>
</organism>
<keyword evidence="10" id="KW-1185">Reference proteome</keyword>
<feature type="compositionally biased region" description="Low complexity" evidence="4">
    <location>
        <begin position="763"/>
        <end position="782"/>
    </location>
</feature>
<dbReference type="SMART" id="SM00326">
    <property type="entry name" value="SH3"/>
    <property type="match status" value="1"/>
</dbReference>
<evidence type="ECO:0000256" key="3">
    <source>
        <dbReference type="PROSITE-ProRule" id="PRU00192"/>
    </source>
</evidence>
<dbReference type="Pfam" id="PF00169">
    <property type="entry name" value="PH"/>
    <property type="match status" value="1"/>
</dbReference>
<feature type="domain" description="PH" evidence="6">
    <location>
        <begin position="1292"/>
        <end position="1407"/>
    </location>
</feature>
<dbReference type="Pfam" id="PF00397">
    <property type="entry name" value="WW"/>
    <property type="match status" value="1"/>
</dbReference>
<keyword evidence="1 3" id="KW-0728">SH3 domain</keyword>
<feature type="region of interest" description="Disordered" evidence="4">
    <location>
        <begin position="277"/>
        <end position="456"/>
    </location>
</feature>
<dbReference type="SUPFAM" id="SSF50044">
    <property type="entry name" value="SH3-domain"/>
    <property type="match status" value="1"/>
</dbReference>
<feature type="compositionally biased region" description="Polar residues" evidence="4">
    <location>
        <begin position="153"/>
        <end position="164"/>
    </location>
</feature>
<feature type="compositionally biased region" description="Low complexity" evidence="4">
    <location>
        <begin position="505"/>
        <end position="523"/>
    </location>
</feature>
<feature type="domain" description="SH3" evidence="5">
    <location>
        <begin position="10"/>
        <end position="84"/>
    </location>
</feature>
<dbReference type="Gene3D" id="2.30.30.40">
    <property type="entry name" value="SH3 Domains"/>
    <property type="match status" value="1"/>
</dbReference>
<feature type="compositionally biased region" description="Polar residues" evidence="4">
    <location>
        <begin position="585"/>
        <end position="595"/>
    </location>
</feature>
<dbReference type="SUPFAM" id="SSF50729">
    <property type="entry name" value="PH domain-like"/>
    <property type="match status" value="1"/>
</dbReference>
<feature type="compositionally biased region" description="Polar residues" evidence="4">
    <location>
        <begin position="331"/>
        <end position="340"/>
    </location>
</feature>
<dbReference type="Pfam" id="PF00620">
    <property type="entry name" value="RhoGAP"/>
    <property type="match status" value="1"/>
</dbReference>
<evidence type="ECO:0000256" key="4">
    <source>
        <dbReference type="SAM" id="MobiDB-lite"/>
    </source>
</evidence>
<dbReference type="InterPro" id="IPR008936">
    <property type="entry name" value="Rho_GTPase_activation_prot"/>
</dbReference>
<dbReference type="Gene3D" id="2.30.29.30">
    <property type="entry name" value="Pleckstrin-homology domain (PH domain)/Phosphotyrosine-binding domain (PTB)"/>
    <property type="match status" value="1"/>
</dbReference>
<dbReference type="SUPFAM" id="SSF51045">
    <property type="entry name" value="WW domain"/>
    <property type="match status" value="1"/>
</dbReference>
<evidence type="ECO:0000313" key="9">
    <source>
        <dbReference type="EMBL" id="CAH0104819.1"/>
    </source>
</evidence>
<evidence type="ECO:0000259" key="6">
    <source>
        <dbReference type="PROSITE" id="PS50003"/>
    </source>
</evidence>
<feature type="domain" description="WW" evidence="7">
    <location>
        <begin position="707"/>
        <end position="741"/>
    </location>
</feature>
<dbReference type="PROSITE" id="PS50238">
    <property type="entry name" value="RHOGAP"/>
    <property type="match status" value="1"/>
</dbReference>
<dbReference type="PANTHER" id="PTHR23176:SF129">
    <property type="entry name" value="RHO GTPASE ACTIVATING PROTEIN AT 16F, ISOFORM E-RELATED"/>
    <property type="match status" value="1"/>
</dbReference>
<sequence>MSPMESQGWRKKSTVTVLYSYSYPVSNSTHNSDSHDGGNEVSMREGERLILLEKSNTDWWQVRRPGDKSQPFYAPANYLQEDGISKAKKSVPSSPSSNTGSFMASKSGHIAVNPSGHNKSNANRRHIGVSSSTSASIAHLNETSRSDDCLHSPSISTRQQQNDLKSASGGGGSKWSIRQVANSELRKQRSTSMDAIMFLELLENEIKDMPGGGGANSGGDVNKRSGHKGSSHNNKYGMEESAHNRSSSSIGRQLKSESLVDRFKKPRISKDLWERRKSWAVEESTPPPPLHLMGRRHPVKEEETANINSVKHHRRSMQSLLAAPPLPPRLSVQQENQSSLGRFLRDKTTTTTTTTRREYNTDETDSGSSDKNNLADKAPALPPKKNPSQQSVAVSASPPVRLPKVDNYSRVIPLRSAAPSPGSPRNNNNSTSVVSKGIPASAINNNNSLPPPSTSLVTHNRVLSESLEKLAQQIQTPLSYPHPIPPPRRSSSESMERSAGIMGQSTSSSSPPRLPPKNAKLPAAKPPTPTTTPKQQQQQLQETSSTQKLSNSEFHSKKEVKDNYVNLMRPLTMVDTLDDIQSDESGINMSFNNPLFNEKEDGQDKGSQDQLGSSVDLESSIDDAISLKAVKISRGSESNLSGSELEANYASSNEDILSSKDSLNSIPSVRSDHSRTQMSRNNNNNNNTGSLTKPPPDSPAPRQRPRRELFENWSEYVDQTTGRPFYYNSENRAKSWKPPRRIGTSPITRGISIEEEKFNDGDQLSSSVESHHSSTTSSHQSRLVSEAAVEAHAKNRTLLDVPPGWVESIDPSTDEVVYINTQTGARARSTKSANEAPVLQWLRSIRYQTASEEAHSLRDFIESQLNQSIGVDDVMSRNWLQSLCPCLHRSLTDEQDQRLNLVAHQSSSSSSFTVLESVPTYDALHPISTTTHDPSETIGVDPCREIVEESISPAAEIVVKTRKRHRPHHPTLPRISETADICQVVEEDLKFARQTWIHFSSECFDILGFCYVPSTVDRRSRIYSELCGVDEASPLEDAAASYCWQHQRHSWPAVVTRRHRSQQWLSQSSVFLSVKTDDKREEEEKNLEVGRILLHSSQSQTLEPQRVFTCANASEAFFWNDALVLPNRLSHPNDLAQWYTSLDNEGRVYFYEEDSTESLWALPQVTSVPTLTLSETEPQGIQQGVFYPEGTKLSPKINEQMPVAPVSTSKWDMVRQRTSKADRNSKTRSMVLTNFSGCVEDIAVENVSGEANRVTLLAPAKTASLPRNIQPQWPNLQGGSIVSDYLTNLDIRVLQQGFLHKTKLTENGKKIRKNWTSSWVVLTDLFLFLFKESSAKMSTTAAGSSTGTNKPELCVDLNGATIEWAAVKSSRKGVFQVSTLLGVQLLLQDEDETNAVVWFNEIKRAIQRLPCGTKETTNHYPSPLPSPLIGSKPKKLSLESKSFSNVESRHKRNDSQTSHFLSPPSPDVPVSFSNSGSLMKQGSKKSKIGRTKSTKVPFLGSTEDLTSVSPGSNKELRQTNLRDKLRKFFVRRPTVDSLVKKGIWKDEPVFGCHLSALCHADESTVPKFVKQVIQLIESKQENMKADGIYRASGNLSQIQKIRCQVDQDNWAILDIEDDVHVLTGCLKLFFRELKEPLIPCPLFEKALQATNYQGPNPERIRRYRDIVESLPTENYDTLQFLLRHLLKITEYCEHNRMHISNLAIVFGPTLMWAATVSNNLALDMMQQNLVVEALLNNYHNIFNR</sequence>
<feature type="compositionally biased region" description="Polar residues" evidence="4">
    <location>
        <begin position="655"/>
        <end position="668"/>
    </location>
</feature>
<accession>A0A8J2RTZ6</accession>
<feature type="region of interest" description="Disordered" evidence="4">
    <location>
        <begin position="754"/>
        <end position="782"/>
    </location>
</feature>
<keyword evidence="2" id="KW-0343">GTPase activation</keyword>
<feature type="compositionally biased region" description="Low complexity" evidence="4">
    <location>
        <begin position="413"/>
        <end position="430"/>
    </location>
</feature>
<feature type="compositionally biased region" description="Low complexity" evidence="4">
    <location>
        <begin position="438"/>
        <end position="448"/>
    </location>
</feature>
<dbReference type="PROSITE" id="PS50003">
    <property type="entry name" value="PH_DOMAIN"/>
    <property type="match status" value="1"/>
</dbReference>
<dbReference type="PANTHER" id="PTHR23176">
    <property type="entry name" value="RHO/RAC/CDC GTPASE-ACTIVATING PROTEIN"/>
    <property type="match status" value="1"/>
</dbReference>
<feature type="domain" description="Rho-GAP" evidence="8">
    <location>
        <begin position="1552"/>
        <end position="1742"/>
    </location>
</feature>
<dbReference type="SMART" id="SM00456">
    <property type="entry name" value="WW"/>
    <property type="match status" value="3"/>
</dbReference>
<comment type="caution">
    <text evidence="9">The sequence shown here is derived from an EMBL/GenBank/DDBJ whole genome shotgun (WGS) entry which is preliminary data.</text>
</comment>
<dbReference type="GO" id="GO:0005737">
    <property type="term" value="C:cytoplasm"/>
    <property type="evidence" value="ECO:0007669"/>
    <property type="project" value="TreeGrafter"/>
</dbReference>
<feature type="compositionally biased region" description="Basic and acidic residues" evidence="4">
    <location>
        <begin position="597"/>
        <end position="607"/>
    </location>
</feature>
<feature type="region of interest" description="Disordered" evidence="4">
    <location>
        <begin position="1413"/>
        <end position="1493"/>
    </location>
</feature>
<proteinExistence type="predicted"/>
<dbReference type="GO" id="GO:0007165">
    <property type="term" value="P:signal transduction"/>
    <property type="evidence" value="ECO:0007669"/>
    <property type="project" value="InterPro"/>
</dbReference>
<evidence type="ECO:0000259" key="5">
    <source>
        <dbReference type="PROSITE" id="PS50002"/>
    </source>
</evidence>
<evidence type="ECO:0000256" key="1">
    <source>
        <dbReference type="ARBA" id="ARBA00022443"/>
    </source>
</evidence>
<feature type="compositionally biased region" description="Basic residues" evidence="4">
    <location>
        <begin position="1482"/>
        <end position="1493"/>
    </location>
</feature>
<feature type="compositionally biased region" description="Low complexity" evidence="4">
    <location>
        <begin position="531"/>
        <end position="550"/>
    </location>
</feature>
<dbReference type="CDD" id="cd11888">
    <property type="entry name" value="SH3_ARHGAP9_like"/>
    <property type="match status" value="1"/>
</dbReference>
<dbReference type="CDD" id="cd13233">
    <property type="entry name" value="PH_ARHGAP9-like"/>
    <property type="match status" value="1"/>
</dbReference>
<dbReference type="Gene3D" id="2.20.70.10">
    <property type="match status" value="1"/>
</dbReference>
<dbReference type="InterPro" id="IPR050729">
    <property type="entry name" value="Rho-GAP"/>
</dbReference>
<feature type="domain" description="WW" evidence="7">
    <location>
        <begin position="1138"/>
        <end position="1165"/>
    </location>
</feature>
<reference evidence="9" key="1">
    <citation type="submission" date="2021-11" db="EMBL/GenBank/DDBJ databases">
        <authorList>
            <person name="Schell T."/>
        </authorList>
    </citation>
    <scope>NUCLEOTIDE SEQUENCE</scope>
    <source>
        <strain evidence="9">M5</strain>
    </source>
</reference>